<proteinExistence type="predicted"/>
<evidence type="ECO:0000313" key="2">
    <source>
        <dbReference type="Proteomes" id="UP001066276"/>
    </source>
</evidence>
<dbReference type="EMBL" id="JANPWB010000001">
    <property type="protein sequence ID" value="KAJ1215159.1"/>
    <property type="molecule type" value="Genomic_DNA"/>
</dbReference>
<protein>
    <submittedName>
        <fullName evidence="1">Uncharacterized protein</fullName>
    </submittedName>
</protein>
<reference evidence="1" key="1">
    <citation type="journal article" date="2022" name="bioRxiv">
        <title>Sequencing and chromosome-scale assembly of the giantPleurodeles waltlgenome.</title>
        <authorList>
            <person name="Brown T."/>
            <person name="Elewa A."/>
            <person name="Iarovenko S."/>
            <person name="Subramanian E."/>
            <person name="Araus A.J."/>
            <person name="Petzold A."/>
            <person name="Susuki M."/>
            <person name="Suzuki K.-i.T."/>
            <person name="Hayashi T."/>
            <person name="Toyoda A."/>
            <person name="Oliveira C."/>
            <person name="Osipova E."/>
            <person name="Leigh N.D."/>
            <person name="Simon A."/>
            <person name="Yun M.H."/>
        </authorList>
    </citation>
    <scope>NUCLEOTIDE SEQUENCE</scope>
    <source>
        <strain evidence="1">20211129_DDA</strain>
        <tissue evidence="1">Liver</tissue>
    </source>
</reference>
<organism evidence="1 2">
    <name type="scientific">Pleurodeles waltl</name>
    <name type="common">Iberian ribbed newt</name>
    <dbReference type="NCBI Taxonomy" id="8319"/>
    <lineage>
        <taxon>Eukaryota</taxon>
        <taxon>Metazoa</taxon>
        <taxon>Chordata</taxon>
        <taxon>Craniata</taxon>
        <taxon>Vertebrata</taxon>
        <taxon>Euteleostomi</taxon>
        <taxon>Amphibia</taxon>
        <taxon>Batrachia</taxon>
        <taxon>Caudata</taxon>
        <taxon>Salamandroidea</taxon>
        <taxon>Salamandridae</taxon>
        <taxon>Pleurodelinae</taxon>
        <taxon>Pleurodeles</taxon>
    </lineage>
</organism>
<keyword evidence="2" id="KW-1185">Reference proteome</keyword>
<dbReference type="Proteomes" id="UP001066276">
    <property type="component" value="Chromosome 1_1"/>
</dbReference>
<sequence length="161" mass="17889">MTPHGRVCVKKGLRCVYFTHKRDLALFLLSSGWAHCFFSLQESDASIRSALSGPGRPCVVFTHPELLALEIQPHDDPKTTQHRLRSQQPPSAMLHVISPAPCVDSSVVLEASVDFQLQSRQCVDFSAPDRSCVDLFPARRSVLVFLPLRLPASPFRVPGTR</sequence>
<comment type="caution">
    <text evidence="1">The sequence shown here is derived from an EMBL/GenBank/DDBJ whole genome shotgun (WGS) entry which is preliminary data.</text>
</comment>
<dbReference type="AlphaFoldDB" id="A0AAV7WPJ0"/>
<gene>
    <name evidence="1" type="ORF">NDU88_002768</name>
</gene>
<accession>A0AAV7WPJ0</accession>
<name>A0AAV7WPJ0_PLEWA</name>
<evidence type="ECO:0000313" key="1">
    <source>
        <dbReference type="EMBL" id="KAJ1215159.1"/>
    </source>
</evidence>